<keyword evidence="1" id="KW-0472">Membrane</keyword>
<keyword evidence="1" id="KW-0812">Transmembrane</keyword>
<sequence>MVGLGLLLTFLSTRVTSRQLQRVLKQFAIALGVVALIIFVANGYTWIALIFPIIIGILFWKSSGIRYTSVHGQNTYDENENNFQRRGIFESKDDHTVSRLSGNDVIDLATTVFQPAGNELNIKKASGNTTIIVPDDVAVVLDVTAISGVVKIFDEITKVNAEHVRYMTPDFGTSEKRIRITIHVGRGSVEIVKG</sequence>
<reference evidence="3 4" key="1">
    <citation type="submission" date="2014-12" db="EMBL/GenBank/DDBJ databases">
        <title>Draft genome sequences of 10 type strains of Lactococcus.</title>
        <authorList>
            <person name="Sun Z."/>
            <person name="Zhong Z."/>
            <person name="Liu W."/>
            <person name="Zhang W."/>
            <person name="Zhang H."/>
        </authorList>
    </citation>
    <scope>NUCLEOTIDE SEQUENCE [LARGE SCALE GENOMIC DNA]</scope>
    <source>
        <strain evidence="3 4">DSM 20686</strain>
    </source>
</reference>
<accession>A0A2A5S1Y5</accession>
<dbReference type="InterPro" id="IPR016975">
    <property type="entry name" value="Cell_wall_LiaF"/>
</dbReference>
<organism evidence="3 4">
    <name type="scientific">Pseudolactococcus plantarum</name>
    <dbReference type="NCBI Taxonomy" id="1365"/>
    <lineage>
        <taxon>Bacteria</taxon>
        <taxon>Bacillati</taxon>
        <taxon>Bacillota</taxon>
        <taxon>Bacilli</taxon>
        <taxon>Lactobacillales</taxon>
        <taxon>Streptococcaceae</taxon>
        <taxon>Pseudolactococcus</taxon>
    </lineage>
</organism>
<dbReference type="Pfam" id="PF09922">
    <property type="entry name" value="LiaF-like_C"/>
    <property type="match status" value="1"/>
</dbReference>
<evidence type="ECO:0000259" key="2">
    <source>
        <dbReference type="Pfam" id="PF09922"/>
    </source>
</evidence>
<dbReference type="InterPro" id="IPR024425">
    <property type="entry name" value="LiaF-like_C"/>
</dbReference>
<keyword evidence="1" id="KW-1133">Transmembrane helix</keyword>
<evidence type="ECO:0000313" key="4">
    <source>
        <dbReference type="Proteomes" id="UP000242246"/>
    </source>
</evidence>
<dbReference type="Proteomes" id="UP000242246">
    <property type="component" value="Unassembled WGS sequence"/>
</dbReference>
<feature type="domain" description="Cell wall-active antibiotics response LiaF-like C-terminal" evidence="2">
    <location>
        <begin position="93"/>
        <end position="191"/>
    </location>
</feature>
<dbReference type="AlphaFoldDB" id="A0A2A5S1Y5"/>
<feature type="transmembrane region" description="Helical" evidence="1">
    <location>
        <begin position="27"/>
        <end position="60"/>
    </location>
</feature>
<proteinExistence type="predicted"/>
<protein>
    <submittedName>
        <fullName evidence="3">Membrane protein</fullName>
    </submittedName>
</protein>
<dbReference type="InterPro" id="IPR047793">
    <property type="entry name" value="LiaF_C"/>
</dbReference>
<evidence type="ECO:0000313" key="3">
    <source>
        <dbReference type="EMBL" id="PCS07481.1"/>
    </source>
</evidence>
<dbReference type="STRING" id="1348632.GCA_001591745_00509"/>
<keyword evidence="4" id="KW-1185">Reference proteome</keyword>
<comment type="caution">
    <text evidence="3">The sequence shown here is derived from an EMBL/GenBank/DDBJ whole genome shotgun (WGS) entry which is preliminary data.</text>
</comment>
<dbReference type="PIRSF" id="PIRSF031509">
    <property type="entry name" value="Cell_wall_LiaF/YvqF"/>
    <property type="match status" value="1"/>
</dbReference>
<dbReference type="EMBL" id="JXJX01000004">
    <property type="protein sequence ID" value="PCS07481.1"/>
    <property type="molecule type" value="Genomic_DNA"/>
</dbReference>
<dbReference type="NCBIfam" id="NF040535">
    <property type="entry name" value="LiaF_C_term"/>
    <property type="match status" value="1"/>
</dbReference>
<name>A0A2A5S1Y5_9LACT</name>
<gene>
    <name evidence="3" type="ORF">RU87_GL001117</name>
</gene>
<dbReference type="GO" id="GO:0016020">
    <property type="term" value="C:membrane"/>
    <property type="evidence" value="ECO:0007669"/>
    <property type="project" value="InterPro"/>
</dbReference>
<evidence type="ECO:0000256" key="1">
    <source>
        <dbReference type="SAM" id="Phobius"/>
    </source>
</evidence>